<evidence type="ECO:0008006" key="3">
    <source>
        <dbReference type="Google" id="ProtNLM"/>
    </source>
</evidence>
<sequence>MNRQSECQSERVITSMVPIDLPELTDLVTRRLYGSVRGIRVLRSSTHLLIHGRTDSYYIKQLAQSVLLEYADGVPVINKIRVF</sequence>
<reference evidence="1 2" key="1">
    <citation type="submission" date="2019-02" db="EMBL/GenBank/DDBJ databases">
        <title>Deep-cultivation of Planctomycetes and their phenomic and genomic characterization uncovers novel biology.</title>
        <authorList>
            <person name="Wiegand S."/>
            <person name="Jogler M."/>
            <person name="Boedeker C."/>
            <person name="Pinto D."/>
            <person name="Vollmers J."/>
            <person name="Rivas-Marin E."/>
            <person name="Kohn T."/>
            <person name="Peeters S.H."/>
            <person name="Heuer A."/>
            <person name="Rast P."/>
            <person name="Oberbeckmann S."/>
            <person name="Bunk B."/>
            <person name="Jeske O."/>
            <person name="Meyerdierks A."/>
            <person name="Storesund J.E."/>
            <person name="Kallscheuer N."/>
            <person name="Luecker S."/>
            <person name="Lage O.M."/>
            <person name="Pohl T."/>
            <person name="Merkel B.J."/>
            <person name="Hornburger P."/>
            <person name="Mueller R.-W."/>
            <person name="Bruemmer F."/>
            <person name="Labrenz M."/>
            <person name="Spormann A.M."/>
            <person name="Op den Camp H."/>
            <person name="Overmann J."/>
            <person name="Amann R."/>
            <person name="Jetten M.S.M."/>
            <person name="Mascher T."/>
            <person name="Medema M.H."/>
            <person name="Devos D.P."/>
            <person name="Kaster A.-K."/>
            <person name="Ovreas L."/>
            <person name="Rohde M."/>
            <person name="Galperin M.Y."/>
            <person name="Jogler C."/>
        </authorList>
    </citation>
    <scope>NUCLEOTIDE SEQUENCE [LARGE SCALE GENOMIC DNA]</scope>
    <source>
        <strain evidence="1 2">Spb1</strain>
    </source>
</reference>
<accession>A0A518GJQ9</accession>
<dbReference type="RefSeq" id="WP_145295818.1">
    <property type="nucleotide sequence ID" value="NZ_CP036299.1"/>
</dbReference>
<evidence type="ECO:0000313" key="1">
    <source>
        <dbReference type="EMBL" id="QDV28832.1"/>
    </source>
</evidence>
<dbReference type="AlphaFoldDB" id="A0A518GJQ9"/>
<name>A0A518GJQ9_9PLAN</name>
<protein>
    <recommendedName>
        <fullName evidence="3">BON domain-containing protein</fullName>
    </recommendedName>
</protein>
<proteinExistence type="predicted"/>
<dbReference type="KEGG" id="peh:Spb1_06970"/>
<keyword evidence="2" id="KW-1185">Reference proteome</keyword>
<gene>
    <name evidence="1" type="ORF">Spb1_06970</name>
</gene>
<dbReference type="EMBL" id="CP036299">
    <property type="protein sequence ID" value="QDV28832.1"/>
    <property type="molecule type" value="Genomic_DNA"/>
</dbReference>
<dbReference type="OrthoDB" id="214050at2"/>
<organism evidence="1 2">
    <name type="scientific">Planctopirus ephydatiae</name>
    <dbReference type="NCBI Taxonomy" id="2528019"/>
    <lineage>
        <taxon>Bacteria</taxon>
        <taxon>Pseudomonadati</taxon>
        <taxon>Planctomycetota</taxon>
        <taxon>Planctomycetia</taxon>
        <taxon>Planctomycetales</taxon>
        <taxon>Planctomycetaceae</taxon>
        <taxon>Planctopirus</taxon>
    </lineage>
</organism>
<dbReference type="Proteomes" id="UP000315349">
    <property type="component" value="Chromosome"/>
</dbReference>
<evidence type="ECO:0000313" key="2">
    <source>
        <dbReference type="Proteomes" id="UP000315349"/>
    </source>
</evidence>